<evidence type="ECO:0000313" key="2">
    <source>
        <dbReference type="EMBL" id="TFW13989.1"/>
    </source>
</evidence>
<keyword evidence="1" id="KW-0732">Signal</keyword>
<proteinExistence type="predicted"/>
<keyword evidence="3" id="KW-1185">Reference proteome</keyword>
<dbReference type="OrthoDB" id="7204751at2"/>
<evidence type="ECO:0008006" key="4">
    <source>
        <dbReference type="Google" id="ProtNLM"/>
    </source>
</evidence>
<sequence>MNRILTALVAIGILMAAPLAAQAQATVTRSPATAPALGTTIRGAATTVFGISATGTVTRISGNAIRLSSASVTTPTLTINCGLLNLSGLCAVRYVRVTITPVAGSGPATISKLRVGSLSGASYRSGSAPSEGASLVFDLNPLGLLSSATLRLGMDVTLAANAASGNHSYDYIVTVALVQ</sequence>
<gene>
    <name evidence="2" type="ORF">EGY25_01910</name>
</gene>
<protein>
    <recommendedName>
        <fullName evidence="4">DUF4402 domain-containing protein</fullName>
    </recommendedName>
</protein>
<evidence type="ECO:0000256" key="1">
    <source>
        <dbReference type="SAM" id="SignalP"/>
    </source>
</evidence>
<feature type="chain" id="PRO_5021372334" description="DUF4402 domain-containing protein" evidence="1">
    <location>
        <begin position="24"/>
        <end position="179"/>
    </location>
</feature>
<organism evidence="2 3">
    <name type="scientific">Brevundimonas intermedia</name>
    <dbReference type="NCBI Taxonomy" id="74315"/>
    <lineage>
        <taxon>Bacteria</taxon>
        <taxon>Pseudomonadati</taxon>
        <taxon>Pseudomonadota</taxon>
        <taxon>Alphaproteobacteria</taxon>
        <taxon>Caulobacterales</taxon>
        <taxon>Caulobacteraceae</taxon>
        <taxon>Brevundimonas</taxon>
    </lineage>
</organism>
<dbReference type="RefSeq" id="WP_135193381.1">
    <property type="nucleotide sequence ID" value="NZ_SPVH01000002.1"/>
</dbReference>
<dbReference type="EMBL" id="SPVH01000002">
    <property type="protein sequence ID" value="TFW13989.1"/>
    <property type="molecule type" value="Genomic_DNA"/>
</dbReference>
<dbReference type="Proteomes" id="UP000298216">
    <property type="component" value="Unassembled WGS sequence"/>
</dbReference>
<reference evidence="2 3" key="1">
    <citation type="submission" date="2019-03" db="EMBL/GenBank/DDBJ databases">
        <title>Draft genome of Brevundimonas sp. a heavy metal resistant soil bacteria.</title>
        <authorList>
            <person name="Soto J."/>
        </authorList>
    </citation>
    <scope>NUCLEOTIDE SEQUENCE [LARGE SCALE GENOMIC DNA]</scope>
    <source>
        <strain evidence="2 3">B-10</strain>
    </source>
</reference>
<feature type="signal peptide" evidence="1">
    <location>
        <begin position="1"/>
        <end position="23"/>
    </location>
</feature>
<evidence type="ECO:0000313" key="3">
    <source>
        <dbReference type="Proteomes" id="UP000298216"/>
    </source>
</evidence>
<accession>A0A4Y9S229</accession>
<comment type="caution">
    <text evidence="2">The sequence shown here is derived from an EMBL/GenBank/DDBJ whole genome shotgun (WGS) entry which is preliminary data.</text>
</comment>
<dbReference type="AlphaFoldDB" id="A0A4Y9S229"/>
<name>A0A4Y9S229_9CAUL</name>